<sequence length="215" mass="25089">MRYISKGESPDFFEKEKQLLVDDPAWDNLHCKRELRLHLIKEQKALCVYCERGIDDANSHIEHLFAQSDNPAKRFEYDNLVASCNGDQCVSASKDSYKPEDVHSCGHKKSDDLDVDKFLNPIVHSDIAHYFVYDKERCSIYASGKDAEKAIYTIKLLNLDNHRLNNERANARLALEKTVKMYPDRKEKIRFLLSKERAFISFLRHYFSPFLAELP</sequence>
<protein>
    <submittedName>
        <fullName evidence="1">TIGR02646 family protein</fullName>
    </submittedName>
</protein>
<dbReference type="NCBIfam" id="TIGR02646">
    <property type="entry name" value="retron system putative HNH endonuclease"/>
    <property type="match status" value="1"/>
</dbReference>
<dbReference type="EMBL" id="CP072800">
    <property type="protein sequence ID" value="QTR49254.1"/>
    <property type="molecule type" value="Genomic_DNA"/>
</dbReference>
<evidence type="ECO:0000313" key="2">
    <source>
        <dbReference type="Proteomes" id="UP000672027"/>
    </source>
</evidence>
<gene>
    <name evidence="1" type="ORF">J8380_13435</name>
</gene>
<evidence type="ECO:0000313" key="1">
    <source>
        <dbReference type="EMBL" id="QTR49254.1"/>
    </source>
</evidence>
<dbReference type="Proteomes" id="UP000672027">
    <property type="component" value="Chromosome"/>
</dbReference>
<organism evidence="1 2">
    <name type="scientific">Candidatus Thiothrix anitrata</name>
    <dbReference type="NCBI Taxonomy" id="2823902"/>
    <lineage>
        <taxon>Bacteria</taxon>
        <taxon>Pseudomonadati</taxon>
        <taxon>Pseudomonadota</taxon>
        <taxon>Gammaproteobacteria</taxon>
        <taxon>Thiotrichales</taxon>
        <taxon>Thiotrichaceae</taxon>
        <taxon>Thiothrix</taxon>
    </lineage>
</organism>
<keyword evidence="2" id="KW-1185">Reference proteome</keyword>
<dbReference type="RefSeq" id="WP_210226107.1">
    <property type="nucleotide sequence ID" value="NZ_CP072800.1"/>
</dbReference>
<dbReference type="Gene3D" id="1.10.30.50">
    <property type="match status" value="1"/>
</dbReference>
<name>A0ABX7WZV7_9GAMM</name>
<proteinExistence type="predicted"/>
<dbReference type="InterPro" id="IPR013467">
    <property type="entry name" value="HNH78-like"/>
</dbReference>
<accession>A0ABX7WZV7</accession>
<reference evidence="1 2" key="1">
    <citation type="submission" date="2021-04" db="EMBL/GenBank/DDBJ databases">
        <title>Genomics, taxonomy and metabolism of representatives of sulfur bacteria of the genus Thiothrix: Thiothrix fructosivorans QT, Thiothrix unzii A1T and three new species, Thiothrix subterranea sp. nov., Thiothrix litoralis sp. nov. and 'Candidatus Thiothrix anitrata' sp. nov.</title>
        <authorList>
            <person name="Ravin N.V."/>
            <person name="Smolyakov D."/>
            <person name="Rudenko T.S."/>
            <person name="Mardanov A.V."/>
            <person name="Beletsky A.V."/>
            <person name="Markov N.D."/>
            <person name="Fomenkov A.I."/>
            <person name="Roberts R.J."/>
            <person name="Karnachuk O.V."/>
            <person name="Novikov A."/>
            <person name="Grabovich M.Y."/>
        </authorList>
    </citation>
    <scope>NUCLEOTIDE SEQUENCE [LARGE SCALE GENOMIC DNA]</scope>
    <source>
        <strain evidence="1 2">A52</strain>
    </source>
</reference>